<dbReference type="SUPFAM" id="SSF48403">
    <property type="entry name" value="Ankyrin repeat"/>
    <property type="match status" value="1"/>
</dbReference>
<feature type="repeat" description="ANK" evidence="1">
    <location>
        <begin position="33"/>
        <end position="65"/>
    </location>
</feature>
<dbReference type="InterPro" id="IPR011009">
    <property type="entry name" value="Kinase-like_dom_sf"/>
</dbReference>
<gene>
    <name evidence="4" type="ORF">PEVE_00006154</name>
</gene>
<dbReference type="Gene3D" id="1.25.40.20">
    <property type="entry name" value="Ankyrin repeat-containing domain"/>
    <property type="match status" value="1"/>
</dbReference>
<feature type="compositionally biased region" description="Basic and acidic residues" evidence="2">
    <location>
        <begin position="742"/>
        <end position="756"/>
    </location>
</feature>
<evidence type="ECO:0000313" key="5">
    <source>
        <dbReference type="Proteomes" id="UP001159427"/>
    </source>
</evidence>
<keyword evidence="1" id="KW-0040">ANK repeat</keyword>
<feature type="region of interest" description="Disordered" evidence="2">
    <location>
        <begin position="775"/>
        <end position="821"/>
    </location>
</feature>
<sequence>MAVNLINYASNGNLRKVKRCIENGVVVDACESSGNSALYYAVCRDRRKCVKYLLERGADPNRVNKEGFTPVNAACLNKNLECLGLLVQHGGSLGKVSTLQTESAIESARLTRHKKLIKFVSHLTDKDLTDDGGDFLGSTDGDGQKGEDSNHFFPELSAAVPQIKGDQLKAPEIKLLDDLPHMTLQNALWFSTPVTVKHFKGKESMKQLLMKEADLLSWLRHPRFTLLMAVCLDSDPENSCLVLQHFELASLNHLLYKTNTEMNLPQRVHIMLDLAEGMTYLHDHSIVHSFLNSLSILIHEKFRGKIGNLEYSQETKCEEQIQDNVRPIQKNWMAPEQLSGTPPNMSSDVYSFGALMWEILARKVPWSWLQKSSVTQAVCVDHKLLPMLDIWPFYVQSIIKPCLHGAEARPNFCAVHSNLLDIKDSGEDLTSVVLDGAFPYWLEEECGVLYSEIRPNSGPSQPDKCRSSDIRVLLRRSSSAVHHHQRRRSTSVKGGLRDLLKVMSDRSKNSPREKEIERFGYQIAERLAYVRNIRRHARNHNRTGWAKEIVLTRALEGDIERIKKAEQSGIPSKAKGKQMSRHGRRYSVFDEEGFGRIQTISSKYKKKNWSKILHGEEKLKNSMEGFKRLVFEELNAQGYENELLTESNDVSEQSEVYEDLGKAIKARKAQIESTCSRPESKESTSNRMKSQDLTKSQAEMTNRGSEVLELSTSEDPKMSMYAKPYQKNRNSVPKEMGMTENGGERKKVATESHEKGPSQMTRGTLEVSGADLVHAGSQSRKVPLKNSTSDLKADITDRADANRNKQQNTEVSHSDIHGSSSHGLYAISDFLRETESFRKERSEMIALRSQNTSTSSAVVEGSYAERMIDSRPRAQSTRHAQPRRKSRSRTVLSDKRVSINDTVANVPQTYPSSSHDLSGVRVERSNGQPMFRLRKSEEISDTIKSFHLGSFLGESSNRTVK</sequence>
<evidence type="ECO:0000259" key="3">
    <source>
        <dbReference type="PROSITE" id="PS50011"/>
    </source>
</evidence>
<feature type="compositionally biased region" description="Polar residues" evidence="2">
    <location>
        <begin position="848"/>
        <end position="857"/>
    </location>
</feature>
<feature type="region of interest" description="Disordered" evidence="2">
    <location>
        <begin position="847"/>
        <end position="891"/>
    </location>
</feature>
<name>A0ABN8LCW5_9CNID</name>
<dbReference type="PANTHER" id="PTHR23060">
    <property type="entry name" value="TESTIS EXPRESSED GENE 14"/>
    <property type="match status" value="1"/>
</dbReference>
<protein>
    <recommendedName>
        <fullName evidence="3">Protein kinase domain-containing protein</fullName>
    </recommendedName>
</protein>
<evidence type="ECO:0000313" key="4">
    <source>
        <dbReference type="EMBL" id="CAH3014770.1"/>
    </source>
</evidence>
<dbReference type="EMBL" id="CALNXI010000014">
    <property type="protein sequence ID" value="CAH3014770.1"/>
    <property type="molecule type" value="Genomic_DNA"/>
</dbReference>
<accession>A0ABN8LCW5</accession>
<dbReference type="InterPro" id="IPR039339">
    <property type="entry name" value="Tex14"/>
</dbReference>
<feature type="compositionally biased region" description="Basic and acidic residues" evidence="2">
    <location>
        <begin position="678"/>
        <end position="692"/>
    </location>
</feature>
<dbReference type="SUPFAM" id="SSF56112">
    <property type="entry name" value="Protein kinase-like (PK-like)"/>
    <property type="match status" value="1"/>
</dbReference>
<dbReference type="InterPro" id="IPR001245">
    <property type="entry name" value="Ser-Thr/Tyr_kinase_cat_dom"/>
</dbReference>
<feature type="compositionally biased region" description="Polar residues" evidence="2">
    <location>
        <begin position="776"/>
        <end position="790"/>
    </location>
</feature>
<dbReference type="SMART" id="SM00248">
    <property type="entry name" value="ANK"/>
    <property type="match status" value="2"/>
</dbReference>
<dbReference type="PROSITE" id="PS50011">
    <property type="entry name" value="PROTEIN_KINASE_DOM"/>
    <property type="match status" value="1"/>
</dbReference>
<feature type="region of interest" description="Disordered" evidence="2">
    <location>
        <begin position="669"/>
        <end position="762"/>
    </location>
</feature>
<evidence type="ECO:0000256" key="2">
    <source>
        <dbReference type="SAM" id="MobiDB-lite"/>
    </source>
</evidence>
<feature type="compositionally biased region" description="Polar residues" evidence="2">
    <location>
        <begin position="693"/>
        <end position="704"/>
    </location>
</feature>
<dbReference type="InterPro" id="IPR002110">
    <property type="entry name" value="Ankyrin_rpt"/>
</dbReference>
<dbReference type="InterPro" id="IPR036770">
    <property type="entry name" value="Ankyrin_rpt-contain_sf"/>
</dbReference>
<feature type="compositionally biased region" description="Polar residues" evidence="2">
    <location>
        <begin position="907"/>
        <end position="916"/>
    </location>
</feature>
<organism evidence="4 5">
    <name type="scientific">Porites evermanni</name>
    <dbReference type="NCBI Taxonomy" id="104178"/>
    <lineage>
        <taxon>Eukaryota</taxon>
        <taxon>Metazoa</taxon>
        <taxon>Cnidaria</taxon>
        <taxon>Anthozoa</taxon>
        <taxon>Hexacorallia</taxon>
        <taxon>Scleractinia</taxon>
        <taxon>Fungiina</taxon>
        <taxon>Poritidae</taxon>
        <taxon>Porites</taxon>
    </lineage>
</organism>
<feature type="region of interest" description="Disordered" evidence="2">
    <location>
        <begin position="907"/>
        <end position="927"/>
    </location>
</feature>
<dbReference type="Pfam" id="PF07714">
    <property type="entry name" value="PK_Tyr_Ser-Thr"/>
    <property type="match status" value="1"/>
</dbReference>
<evidence type="ECO:0000256" key="1">
    <source>
        <dbReference type="PROSITE-ProRule" id="PRU00023"/>
    </source>
</evidence>
<reference evidence="4 5" key="1">
    <citation type="submission" date="2022-05" db="EMBL/GenBank/DDBJ databases">
        <authorList>
            <consortium name="Genoscope - CEA"/>
            <person name="William W."/>
        </authorList>
    </citation>
    <scope>NUCLEOTIDE SEQUENCE [LARGE SCALE GENOMIC DNA]</scope>
</reference>
<dbReference type="PANTHER" id="PTHR23060:SF3">
    <property type="entry name" value="TESTIS EXPRESSED 14, INTERCELLULAR BRIDGE FORMING FACTOR"/>
    <property type="match status" value="1"/>
</dbReference>
<dbReference type="Pfam" id="PF12796">
    <property type="entry name" value="Ank_2"/>
    <property type="match status" value="1"/>
</dbReference>
<proteinExistence type="predicted"/>
<dbReference type="PROSITE" id="PS50088">
    <property type="entry name" value="ANK_REPEAT"/>
    <property type="match status" value="1"/>
</dbReference>
<feature type="domain" description="Protein kinase" evidence="3">
    <location>
        <begin position="153"/>
        <end position="419"/>
    </location>
</feature>
<feature type="compositionally biased region" description="Basic and acidic residues" evidence="2">
    <location>
        <begin position="791"/>
        <end position="803"/>
    </location>
</feature>
<keyword evidence="5" id="KW-1185">Reference proteome</keyword>
<dbReference type="InterPro" id="IPR000719">
    <property type="entry name" value="Prot_kinase_dom"/>
</dbReference>
<comment type="caution">
    <text evidence="4">The sequence shown here is derived from an EMBL/GenBank/DDBJ whole genome shotgun (WGS) entry which is preliminary data.</text>
</comment>
<dbReference type="Gene3D" id="1.10.510.10">
    <property type="entry name" value="Transferase(Phosphotransferase) domain 1"/>
    <property type="match status" value="1"/>
</dbReference>
<dbReference type="PROSITE" id="PS50297">
    <property type="entry name" value="ANK_REP_REGION"/>
    <property type="match status" value="1"/>
</dbReference>
<dbReference type="Proteomes" id="UP001159427">
    <property type="component" value="Unassembled WGS sequence"/>
</dbReference>